<evidence type="ECO:0000313" key="3">
    <source>
        <dbReference type="Proteomes" id="UP001175000"/>
    </source>
</evidence>
<comment type="caution">
    <text evidence="2">The sequence shown here is derived from an EMBL/GenBank/DDBJ whole genome shotgun (WGS) entry which is preliminary data.</text>
</comment>
<keyword evidence="1" id="KW-0812">Transmembrane</keyword>
<protein>
    <submittedName>
        <fullName evidence="2">Uncharacterized protein</fullName>
    </submittedName>
</protein>
<reference evidence="2" key="1">
    <citation type="submission" date="2023-06" db="EMBL/GenBank/DDBJ databases">
        <title>Genome-scale phylogeny and comparative genomics of the fungal order Sordariales.</title>
        <authorList>
            <consortium name="Lawrence Berkeley National Laboratory"/>
            <person name="Hensen N."/>
            <person name="Bonometti L."/>
            <person name="Westerberg I."/>
            <person name="Brannstrom I.O."/>
            <person name="Guillou S."/>
            <person name="Cros-Aarteil S."/>
            <person name="Calhoun S."/>
            <person name="Haridas S."/>
            <person name="Kuo A."/>
            <person name="Mondo S."/>
            <person name="Pangilinan J."/>
            <person name="Riley R."/>
            <person name="Labutti K."/>
            <person name="Andreopoulos B."/>
            <person name="Lipzen A."/>
            <person name="Chen C."/>
            <person name="Yanf M."/>
            <person name="Daum C."/>
            <person name="Ng V."/>
            <person name="Clum A."/>
            <person name="Steindorff A."/>
            <person name="Ohm R."/>
            <person name="Martin F."/>
            <person name="Silar P."/>
            <person name="Natvig D."/>
            <person name="Lalanne C."/>
            <person name="Gautier V."/>
            <person name="Ament-Velasquez S.L."/>
            <person name="Kruys A."/>
            <person name="Hutchinson M.I."/>
            <person name="Powell A.J."/>
            <person name="Barry K."/>
            <person name="Miller A.N."/>
            <person name="Grigoriev I.V."/>
            <person name="Debuchy R."/>
            <person name="Gladieux P."/>
            <person name="Thoren M.H."/>
            <person name="Johannesson H."/>
        </authorList>
    </citation>
    <scope>NUCLEOTIDE SEQUENCE</scope>
    <source>
        <strain evidence="2">CBS 606.72</strain>
    </source>
</reference>
<dbReference type="Proteomes" id="UP001175000">
    <property type="component" value="Unassembled WGS sequence"/>
</dbReference>
<dbReference type="AlphaFoldDB" id="A0AA39XIJ2"/>
<gene>
    <name evidence="2" type="ORF">B0T14DRAFT_443595</name>
</gene>
<name>A0AA39XIJ2_9PEZI</name>
<keyword evidence="1" id="KW-0472">Membrane</keyword>
<proteinExistence type="predicted"/>
<evidence type="ECO:0000313" key="2">
    <source>
        <dbReference type="EMBL" id="KAK0634226.1"/>
    </source>
</evidence>
<keyword evidence="3" id="KW-1185">Reference proteome</keyword>
<organism evidence="2 3">
    <name type="scientific">Immersiella caudata</name>
    <dbReference type="NCBI Taxonomy" id="314043"/>
    <lineage>
        <taxon>Eukaryota</taxon>
        <taxon>Fungi</taxon>
        <taxon>Dikarya</taxon>
        <taxon>Ascomycota</taxon>
        <taxon>Pezizomycotina</taxon>
        <taxon>Sordariomycetes</taxon>
        <taxon>Sordariomycetidae</taxon>
        <taxon>Sordariales</taxon>
        <taxon>Lasiosphaeriaceae</taxon>
        <taxon>Immersiella</taxon>
    </lineage>
</organism>
<feature type="transmembrane region" description="Helical" evidence="1">
    <location>
        <begin position="336"/>
        <end position="358"/>
    </location>
</feature>
<accession>A0AA39XIJ2</accession>
<sequence>MDNTALQSADVGLIPKIGQALWSWETRQGGASVTAERCKRLHRYFQFYTAAVSTYLEASPNPAARSLLFHEDLFRAISTLRSNPAFTKKEYCQAQFPPTSELDFSNAAALVVRVFVMIESGVLHSSSNRLEKGSFRIHWKDDVAFNQYLQHLFPQENHAVLSHADNELFLTMKSSLRANKLKKHLRVSFRATHDIRNHLCFDRQANVIDIYHHIAFIKEQLRTTQEGGDFRTPTLSIEAGSLPRQLLLEVLDSIQGVLFPLSDPKCKQILQSLITSCSFDPDIVNFEYGSIRRPGEENISYIYLADRLSDLYSEICNPQPRGWLERRIERKSGARYMMLATLIGVSFAIFLGMVSLAVSSYQTWIAYQAWQHPVVIAPV</sequence>
<dbReference type="EMBL" id="JAULSU010000001">
    <property type="protein sequence ID" value="KAK0634226.1"/>
    <property type="molecule type" value="Genomic_DNA"/>
</dbReference>
<keyword evidence="1" id="KW-1133">Transmembrane helix</keyword>
<evidence type="ECO:0000256" key="1">
    <source>
        <dbReference type="SAM" id="Phobius"/>
    </source>
</evidence>